<evidence type="ECO:0000256" key="4">
    <source>
        <dbReference type="ARBA" id="ARBA00022898"/>
    </source>
</evidence>
<evidence type="ECO:0000256" key="2">
    <source>
        <dbReference type="ARBA" id="ARBA00009320"/>
    </source>
</evidence>
<dbReference type="GO" id="GO:0016829">
    <property type="term" value="F:lyase activity"/>
    <property type="evidence" value="ECO:0007669"/>
    <property type="project" value="UniProtKB-KW"/>
</dbReference>
<dbReference type="Gene3D" id="3.30.470.10">
    <property type="match status" value="1"/>
</dbReference>
<dbReference type="GO" id="GO:0008652">
    <property type="term" value="P:amino acid biosynthetic process"/>
    <property type="evidence" value="ECO:0007669"/>
    <property type="project" value="UniProtKB-ARBA"/>
</dbReference>
<dbReference type="OrthoDB" id="9805628at2"/>
<dbReference type="EMBL" id="QVTE01000048">
    <property type="protein sequence ID" value="RFU66898.1"/>
    <property type="molecule type" value="Genomic_DNA"/>
</dbReference>
<reference evidence="7 8" key="1">
    <citation type="submission" date="2018-08" db="EMBL/GenBank/DDBJ databases">
        <title>Bacillus chawlae sp. nov., Bacillus glennii sp. nov., and Bacillus saganii sp. nov. Isolated from the Vehicle Assembly Building at Kennedy Space Center where the Viking Spacecraft were Assembled.</title>
        <authorList>
            <person name="Seuylemezian A."/>
            <person name="Vaishampayan P."/>
        </authorList>
    </citation>
    <scope>NUCLEOTIDE SEQUENCE [LARGE SCALE GENOMIC DNA]</scope>
    <source>
        <strain evidence="7 8">V47-23a</strain>
    </source>
</reference>
<keyword evidence="7" id="KW-0456">Lyase</keyword>
<sequence length="293" mass="33117">MYMFCNGAIIKESKARISPFDHGFLYGLGVFETFRLYDGHPFLLDDHLDRLNASLKELNIDSSVNRTEITRILDKLISANRYNNARIRLNVSAGNSPMGLQTSPFLNPNMLVFMSPIIVQDTLQEKKAILLKTPRNTPETGMRLKSHHFLNNIAAKREIADLPVGEGIFLTENGFIAEGIISNLFWVKDSTIFTPDTRTGILNGITRQWIIKYADLIGLRCEEGFFSPADLARAEEVFYTNSVQEIVSISSIDSVGQYKGKNGSVTVKLYQGYQRVKKQIWSRNELCANEEIL</sequence>
<dbReference type="SUPFAM" id="SSF56752">
    <property type="entry name" value="D-aminoacid aminotransferase-like PLP-dependent enzymes"/>
    <property type="match status" value="1"/>
</dbReference>
<dbReference type="PANTHER" id="PTHR42743">
    <property type="entry name" value="AMINO-ACID AMINOTRANSFERASE"/>
    <property type="match status" value="1"/>
</dbReference>
<dbReference type="PANTHER" id="PTHR42743:SF11">
    <property type="entry name" value="AMINODEOXYCHORISMATE LYASE"/>
    <property type="match status" value="1"/>
</dbReference>
<accession>A0A372LK55</accession>
<proteinExistence type="inferred from homology"/>
<dbReference type="InterPro" id="IPR043131">
    <property type="entry name" value="BCAT-like_N"/>
</dbReference>
<evidence type="ECO:0000313" key="7">
    <source>
        <dbReference type="EMBL" id="RFU66898.1"/>
    </source>
</evidence>
<dbReference type="PROSITE" id="PS00770">
    <property type="entry name" value="AA_TRANSFER_CLASS_4"/>
    <property type="match status" value="1"/>
</dbReference>
<dbReference type="InterPro" id="IPR050571">
    <property type="entry name" value="Class-IV_PLP-Dep_Aminotrnsfr"/>
</dbReference>
<evidence type="ECO:0000256" key="1">
    <source>
        <dbReference type="ARBA" id="ARBA00001933"/>
    </source>
</evidence>
<comment type="cofactor">
    <cofactor evidence="1 6">
        <name>pyridoxal 5'-phosphate</name>
        <dbReference type="ChEBI" id="CHEBI:597326"/>
    </cofactor>
</comment>
<evidence type="ECO:0000256" key="6">
    <source>
        <dbReference type="RuleBase" id="RU004516"/>
    </source>
</evidence>
<comment type="caution">
    <text evidence="7">The sequence shown here is derived from an EMBL/GenBank/DDBJ whole genome shotgun (WGS) entry which is preliminary data.</text>
</comment>
<dbReference type="CDD" id="cd00449">
    <property type="entry name" value="PLPDE_IV"/>
    <property type="match status" value="1"/>
</dbReference>
<dbReference type="InterPro" id="IPR018300">
    <property type="entry name" value="Aminotrans_IV_CS"/>
</dbReference>
<dbReference type="Pfam" id="PF01063">
    <property type="entry name" value="Aminotran_4"/>
    <property type="match status" value="1"/>
</dbReference>
<keyword evidence="4 6" id="KW-0663">Pyridoxal phosphate</keyword>
<dbReference type="GO" id="GO:0046394">
    <property type="term" value="P:carboxylic acid biosynthetic process"/>
    <property type="evidence" value="ECO:0007669"/>
    <property type="project" value="UniProtKB-ARBA"/>
</dbReference>
<evidence type="ECO:0000256" key="5">
    <source>
        <dbReference type="RuleBase" id="RU004106"/>
    </source>
</evidence>
<comment type="similarity">
    <text evidence="2 5">Belongs to the class-IV pyridoxal-phosphate-dependent aminotransferase family.</text>
</comment>
<dbReference type="Proteomes" id="UP000264541">
    <property type="component" value="Unassembled WGS sequence"/>
</dbReference>
<evidence type="ECO:0000313" key="8">
    <source>
        <dbReference type="Proteomes" id="UP000264541"/>
    </source>
</evidence>
<dbReference type="AlphaFoldDB" id="A0A372LK55"/>
<keyword evidence="8" id="KW-1185">Reference proteome</keyword>
<gene>
    <name evidence="7" type="ORF">D0469_16425</name>
</gene>
<name>A0A372LK55_9BACI</name>
<dbReference type="Gene3D" id="3.20.10.10">
    <property type="entry name" value="D-amino Acid Aminotransferase, subunit A, domain 2"/>
    <property type="match status" value="1"/>
</dbReference>
<dbReference type="NCBIfam" id="NF005800">
    <property type="entry name" value="PRK07650.1"/>
    <property type="match status" value="1"/>
</dbReference>
<dbReference type="InterPro" id="IPR043132">
    <property type="entry name" value="BCAT-like_C"/>
</dbReference>
<dbReference type="GO" id="GO:0005829">
    <property type="term" value="C:cytosol"/>
    <property type="evidence" value="ECO:0007669"/>
    <property type="project" value="TreeGrafter"/>
</dbReference>
<comment type="subunit">
    <text evidence="3">Homodimer.</text>
</comment>
<evidence type="ECO:0000256" key="3">
    <source>
        <dbReference type="ARBA" id="ARBA00011738"/>
    </source>
</evidence>
<dbReference type="InterPro" id="IPR036038">
    <property type="entry name" value="Aminotransferase-like"/>
</dbReference>
<protein>
    <submittedName>
        <fullName evidence="7">4-amino-4-deoxychorismate lyase</fullName>
    </submittedName>
</protein>
<dbReference type="InterPro" id="IPR001544">
    <property type="entry name" value="Aminotrans_IV"/>
</dbReference>
<dbReference type="RefSeq" id="WP_117327811.1">
    <property type="nucleotide sequence ID" value="NZ_QVTE01000048.1"/>
</dbReference>
<organism evidence="7 8">
    <name type="scientific">Peribacillus saganii</name>
    <dbReference type="NCBI Taxonomy" id="2303992"/>
    <lineage>
        <taxon>Bacteria</taxon>
        <taxon>Bacillati</taxon>
        <taxon>Bacillota</taxon>
        <taxon>Bacilli</taxon>
        <taxon>Bacillales</taxon>
        <taxon>Bacillaceae</taxon>
        <taxon>Peribacillus</taxon>
    </lineage>
</organism>
<dbReference type="FunFam" id="3.20.10.10:FF:000002">
    <property type="entry name" value="D-alanine aminotransferase"/>
    <property type="match status" value="1"/>
</dbReference>